<keyword evidence="3" id="KW-0418">Kinase</keyword>
<evidence type="ECO:0000256" key="2">
    <source>
        <dbReference type="SAM" id="Phobius"/>
    </source>
</evidence>
<keyword evidence="3" id="KW-0808">Transferase</keyword>
<evidence type="ECO:0000313" key="4">
    <source>
        <dbReference type="Proteomes" id="UP000031847"/>
    </source>
</evidence>
<dbReference type="AlphaFoldDB" id="A0A0B8R285"/>
<keyword evidence="1" id="KW-0175">Coiled coil</keyword>
<dbReference type="NCBIfam" id="NF038277">
    <property type="entry name" value="accessory_MacP"/>
    <property type="match status" value="1"/>
</dbReference>
<evidence type="ECO:0000256" key="1">
    <source>
        <dbReference type="SAM" id="Coils"/>
    </source>
</evidence>
<keyword evidence="3" id="KW-0670">Pyruvate</keyword>
<dbReference type="Pfam" id="PF26336">
    <property type="entry name" value="MacP_activator"/>
    <property type="match status" value="1"/>
</dbReference>
<keyword evidence="2" id="KW-1133">Transmembrane helix</keyword>
<accession>A0A0B8R285</accession>
<feature type="transmembrane region" description="Helical" evidence="2">
    <location>
        <begin position="75"/>
        <end position="94"/>
    </location>
</feature>
<organism evidence="3 4">
    <name type="scientific">Lactococcus lactis subsp. lactis</name>
    <name type="common">Streptococcus lactis</name>
    <dbReference type="NCBI Taxonomy" id="1360"/>
    <lineage>
        <taxon>Bacteria</taxon>
        <taxon>Bacillati</taxon>
        <taxon>Bacillota</taxon>
        <taxon>Bacilli</taxon>
        <taxon>Lactobacillales</taxon>
        <taxon>Streptococcaceae</taxon>
        <taxon>Lactococcus</taxon>
    </lineage>
</organism>
<sequence length="95" mass="11275">MKIMPKPLLTDEVIEQAKQDKKNLERRLQRELEEDTEIAEKYDSIEKNLSKNAVYKSRRIENAKAQKRGKAINKWLFIVTLIVVLLAVAFFLYYF</sequence>
<dbReference type="InterPro" id="IPR047752">
    <property type="entry name" value="MacP"/>
</dbReference>
<keyword evidence="2" id="KW-0472">Membrane</keyword>
<dbReference type="EMBL" id="BBSI01000037">
    <property type="protein sequence ID" value="GAM81298.1"/>
    <property type="molecule type" value="Genomic_DNA"/>
</dbReference>
<reference evidence="3 4" key="1">
    <citation type="submission" date="2015-01" db="EMBL/GenBank/DDBJ databases">
        <title>Lactococcus lactis subsp.lactis JCM 5805 whole genome shotgun sequence.</title>
        <authorList>
            <person name="Fujii T."/>
            <person name="Tomita Y."/>
            <person name="Ikushima S."/>
            <person name="Fujiwara D."/>
        </authorList>
    </citation>
    <scope>NUCLEOTIDE SEQUENCE [LARGE SCALE GENOMIC DNA]</scope>
    <source>
        <strain evidence="3 4">JCM 5805</strain>
    </source>
</reference>
<name>A0A0B8R285_LACLL</name>
<protein>
    <submittedName>
        <fullName evidence="3">Phosphoenolpyruvate-protein kinase</fullName>
    </submittedName>
</protein>
<comment type="caution">
    <text evidence="3">The sequence shown here is derived from an EMBL/GenBank/DDBJ whole genome shotgun (WGS) entry which is preliminary data.</text>
</comment>
<feature type="coiled-coil region" evidence="1">
    <location>
        <begin position="14"/>
        <end position="41"/>
    </location>
</feature>
<gene>
    <name evidence="3" type="ORF">JCM5805K_2420</name>
</gene>
<dbReference type="Proteomes" id="UP000031847">
    <property type="component" value="Unassembled WGS sequence"/>
</dbReference>
<proteinExistence type="predicted"/>
<dbReference type="GO" id="GO:0016301">
    <property type="term" value="F:kinase activity"/>
    <property type="evidence" value="ECO:0007669"/>
    <property type="project" value="UniProtKB-KW"/>
</dbReference>
<keyword evidence="2" id="KW-0812">Transmembrane</keyword>
<evidence type="ECO:0000313" key="3">
    <source>
        <dbReference type="EMBL" id="GAM81298.1"/>
    </source>
</evidence>